<evidence type="ECO:0000313" key="2">
    <source>
        <dbReference type="EMBL" id="TDD54378.1"/>
    </source>
</evidence>
<accession>A0A4R4Z836</accession>
<comment type="caution">
    <text evidence="2">The sequence shown here is derived from an EMBL/GenBank/DDBJ whole genome shotgun (WGS) entry which is preliminary data.</text>
</comment>
<evidence type="ECO:0000256" key="1">
    <source>
        <dbReference type="SAM" id="MobiDB-lite"/>
    </source>
</evidence>
<gene>
    <name evidence="2" type="ORF">E1288_07250</name>
</gene>
<reference evidence="2 3" key="1">
    <citation type="submission" date="2019-03" db="EMBL/GenBank/DDBJ databases">
        <title>Draft genome sequences of novel Actinobacteria.</title>
        <authorList>
            <person name="Sahin N."/>
            <person name="Ay H."/>
            <person name="Saygin H."/>
        </authorList>
    </citation>
    <scope>NUCLEOTIDE SEQUENCE [LARGE SCALE GENOMIC DNA]</scope>
    <source>
        <strain evidence="2 3">7K502</strain>
    </source>
</reference>
<feature type="region of interest" description="Disordered" evidence="1">
    <location>
        <begin position="147"/>
        <end position="177"/>
    </location>
</feature>
<dbReference type="EMBL" id="SMKW01000006">
    <property type="protein sequence ID" value="TDD54378.1"/>
    <property type="molecule type" value="Genomic_DNA"/>
</dbReference>
<dbReference type="AlphaFoldDB" id="A0A4R4Z836"/>
<feature type="compositionally biased region" description="Basic residues" evidence="1">
    <location>
        <begin position="147"/>
        <end position="157"/>
    </location>
</feature>
<protein>
    <submittedName>
        <fullName evidence="2">Uncharacterized protein</fullName>
    </submittedName>
</protein>
<dbReference type="Proteomes" id="UP000294947">
    <property type="component" value="Unassembled WGS sequence"/>
</dbReference>
<evidence type="ECO:0000313" key="3">
    <source>
        <dbReference type="Proteomes" id="UP000294947"/>
    </source>
</evidence>
<proteinExistence type="predicted"/>
<name>A0A4R4Z836_9PSEU</name>
<organism evidence="2 3">
    <name type="scientific">Saccharopolyspora elongata</name>
    <dbReference type="NCBI Taxonomy" id="2530387"/>
    <lineage>
        <taxon>Bacteria</taxon>
        <taxon>Bacillati</taxon>
        <taxon>Actinomycetota</taxon>
        <taxon>Actinomycetes</taxon>
        <taxon>Pseudonocardiales</taxon>
        <taxon>Pseudonocardiaceae</taxon>
        <taxon>Saccharopolyspora</taxon>
    </lineage>
</organism>
<sequence length="177" mass="18794">MIVLVSVGWVVAVGVAGLAVGAFAGLAWTLGGTCGQHSAYLPAFSAFAVIARVHGSTVDDEEPCWPDEDDADAWGPDPARAYPLHSITPRTYDEADSPAVFRYDFGWPTSAEADSDMTAPILPPGLSQAPDMRQARRIPSIPAQRTGRHALRTTGRHALREDRAELASAGAGWDARA</sequence>
<keyword evidence="3" id="KW-1185">Reference proteome</keyword>